<feature type="region of interest" description="Disordered" evidence="2">
    <location>
        <begin position="19"/>
        <end position="75"/>
    </location>
</feature>
<accession>A0A0H2RZC4</accession>
<dbReference type="PANTHER" id="PTHR10039">
    <property type="entry name" value="AMELOGENIN"/>
    <property type="match status" value="1"/>
</dbReference>
<dbReference type="STRING" id="27342.A0A0H2RZC4"/>
<dbReference type="InParanoid" id="A0A0H2RZC4"/>
<dbReference type="EMBL" id="KQ085908">
    <property type="protein sequence ID" value="KLO17094.1"/>
    <property type="molecule type" value="Genomic_DNA"/>
</dbReference>
<dbReference type="InterPro" id="IPR056884">
    <property type="entry name" value="NPHP3-like_N"/>
</dbReference>
<dbReference type="Pfam" id="PF24883">
    <property type="entry name" value="NPHP3_N"/>
    <property type="match status" value="1"/>
</dbReference>
<evidence type="ECO:0000313" key="4">
    <source>
        <dbReference type="EMBL" id="KLO17094.1"/>
    </source>
</evidence>
<evidence type="ECO:0000256" key="2">
    <source>
        <dbReference type="SAM" id="MobiDB-lite"/>
    </source>
</evidence>
<feature type="compositionally biased region" description="Polar residues" evidence="2">
    <location>
        <begin position="30"/>
        <end position="45"/>
    </location>
</feature>
<feature type="domain" description="Nephrocystin 3-like N-terminal" evidence="3">
    <location>
        <begin position="363"/>
        <end position="522"/>
    </location>
</feature>
<evidence type="ECO:0000259" key="3">
    <source>
        <dbReference type="Pfam" id="PF24883"/>
    </source>
</evidence>
<sequence length="985" mass="110202">MGNVLSCLRVYICRRPRKQTERPLKAPTRDGSQPRTNVPLNSSETTHLDPVTSKDKQTQNIPVETSPSMGSAQHGVPADQMITDVVLPAEQTAHRLEESSDIPGNRIQLEGEIRSPPDESMNNWLRNTWHKVVKEAPPSPPDDPSSLRKVVDSKWQFAKPELISVAQAAGEVVKFSLKQVKTFGSGLPGVGAVEAVLDLWELAKKSVDNREEVGEVSNYLKDICNVSGGVLSIDKPEVNDISVLDNDAVLGINERLKELVEKLKTHRERNRDFVGHIRGFANAQPDEEELKAIWEGINRALALYQLRLIDRIHLAVLETNDILHLNHLDKTRTVLAGFDSLHTTSKKKRCLEGTRTYIREVIGDWVFGEGCEQIFWLHGMAGVGKSSISMSIAAWANELGILGGSFFFDNAVPELNRPACVFSTLARQLGDFDNNFKFKLCATLAEDEDIGSKGISEQCDKLFRGPLDDCDRKAPIVIVLDALDECEPSRDPNPEREGETINAVLSALCSAETRVRIFITSRPDRCIYNTISLSDGRVRDNDIEELDTQSDIRTFLHFRLGHLVGAVPEDEEEYLVSSCGTFFEYAATAIRFIQGRPGTPKERLTKLLAPGVSNAHAGLHSAYKNLNDLYLRVLSIDVAFPDYDKDALFHVKTVLATMATSQTPLSINELSSILDYTVLSIREFMDALCSVIIVPAIDSDKPRFFHASFADFITDDKRCTNKTFFVDVAAHHLFMAERCLEIMTTEFTDPKINITWGGIVSDSLRYACTYWPFHASRAKKDLNLEENFKRISRAEDRMMFQKWIFVVGLYTAEQTTSNTQFSLSIPAAEYLDYLLPGRQVNQQVKDLIVTSISNPENFPSMAWSHQKYICTTSQGNQVIVHKVCKSLIAVEDNEVDLMAVKEICVWAALDHVSVLSFQGAFFQYPFGFLWPVPHMKNGLLSDFMKKLPKGGESSRVMLAWLAYGLDHLHTKGIVYGDLNSVGPIV</sequence>
<name>A0A0H2RZC4_9AGAM</name>
<dbReference type="Proteomes" id="UP000053477">
    <property type="component" value="Unassembled WGS sequence"/>
</dbReference>
<dbReference type="Gene3D" id="1.10.510.10">
    <property type="entry name" value="Transferase(Phosphotransferase) domain 1"/>
    <property type="match status" value="1"/>
</dbReference>
<evidence type="ECO:0000256" key="1">
    <source>
        <dbReference type="ARBA" id="ARBA00022737"/>
    </source>
</evidence>
<dbReference type="InterPro" id="IPR011009">
    <property type="entry name" value="Kinase-like_dom_sf"/>
</dbReference>
<reference evidence="4 5" key="1">
    <citation type="submission" date="2015-04" db="EMBL/GenBank/DDBJ databases">
        <title>Complete genome sequence of Schizopora paradoxa KUC8140, a cosmopolitan wood degrader in East Asia.</title>
        <authorList>
            <consortium name="DOE Joint Genome Institute"/>
            <person name="Min B."/>
            <person name="Park H."/>
            <person name="Jang Y."/>
            <person name="Kim J.-J."/>
            <person name="Kim K.H."/>
            <person name="Pangilinan J."/>
            <person name="Lipzen A."/>
            <person name="Riley R."/>
            <person name="Grigoriev I.V."/>
            <person name="Spatafora J.W."/>
            <person name="Choi I.-G."/>
        </authorList>
    </citation>
    <scope>NUCLEOTIDE SEQUENCE [LARGE SCALE GENOMIC DNA]</scope>
    <source>
        <strain evidence="4 5">KUC8140</strain>
    </source>
</reference>
<proteinExistence type="predicted"/>
<organism evidence="4 5">
    <name type="scientific">Schizopora paradoxa</name>
    <dbReference type="NCBI Taxonomy" id="27342"/>
    <lineage>
        <taxon>Eukaryota</taxon>
        <taxon>Fungi</taxon>
        <taxon>Dikarya</taxon>
        <taxon>Basidiomycota</taxon>
        <taxon>Agaricomycotina</taxon>
        <taxon>Agaricomycetes</taxon>
        <taxon>Hymenochaetales</taxon>
        <taxon>Schizoporaceae</taxon>
        <taxon>Schizopora</taxon>
    </lineage>
</organism>
<feature type="compositionally biased region" description="Polar residues" evidence="2">
    <location>
        <begin position="58"/>
        <end position="71"/>
    </location>
</feature>
<dbReference type="InterPro" id="IPR027417">
    <property type="entry name" value="P-loop_NTPase"/>
</dbReference>
<protein>
    <recommendedName>
        <fullName evidence="3">Nephrocystin 3-like N-terminal domain-containing protein</fullName>
    </recommendedName>
</protein>
<keyword evidence="1" id="KW-0677">Repeat</keyword>
<dbReference type="AlphaFoldDB" id="A0A0H2RZC4"/>
<dbReference type="SUPFAM" id="SSF56112">
    <property type="entry name" value="Protein kinase-like (PK-like)"/>
    <property type="match status" value="1"/>
</dbReference>
<dbReference type="PANTHER" id="PTHR10039:SF17">
    <property type="entry name" value="FUNGAL STAND N-TERMINAL GOODBYE DOMAIN-CONTAINING PROTEIN-RELATED"/>
    <property type="match status" value="1"/>
</dbReference>
<dbReference type="OrthoDB" id="538223at2759"/>
<feature type="compositionally biased region" description="Basic and acidic residues" evidence="2">
    <location>
        <begin position="19"/>
        <end position="28"/>
    </location>
</feature>
<evidence type="ECO:0000313" key="5">
    <source>
        <dbReference type="Proteomes" id="UP000053477"/>
    </source>
</evidence>
<dbReference type="Gene3D" id="3.40.50.300">
    <property type="entry name" value="P-loop containing nucleotide triphosphate hydrolases"/>
    <property type="match status" value="1"/>
</dbReference>
<keyword evidence="5" id="KW-1185">Reference proteome</keyword>
<dbReference type="SUPFAM" id="SSF52540">
    <property type="entry name" value="P-loop containing nucleoside triphosphate hydrolases"/>
    <property type="match status" value="1"/>
</dbReference>
<gene>
    <name evidence="4" type="ORF">SCHPADRAFT_180339</name>
</gene>